<protein>
    <submittedName>
        <fullName evidence="7 8">Thiazole biosynthetic enzyme</fullName>
    </submittedName>
</protein>
<dbReference type="STRING" id="5286.A0A0K3CNT2"/>
<evidence type="ECO:0000256" key="4">
    <source>
        <dbReference type="ARBA" id="ARBA00023004"/>
    </source>
</evidence>
<keyword evidence="2" id="KW-0479">Metal-binding</keyword>
<accession>A0A0K3CNT2</accession>
<dbReference type="PANTHER" id="PTHR43422:SF3">
    <property type="entry name" value="THIAMINE THIAZOLE SYNTHASE"/>
    <property type="match status" value="1"/>
</dbReference>
<dbReference type="EMBL" id="CWKI01000009">
    <property type="protein sequence ID" value="CTR08831.1"/>
    <property type="molecule type" value="Genomic_DNA"/>
</dbReference>
<evidence type="ECO:0000256" key="5">
    <source>
        <dbReference type="ARBA" id="ARBA00023027"/>
    </source>
</evidence>
<evidence type="ECO:0000256" key="3">
    <source>
        <dbReference type="ARBA" id="ARBA00022977"/>
    </source>
</evidence>
<dbReference type="AlphaFoldDB" id="A0A0K3CNT2"/>
<organism evidence="7 9">
    <name type="scientific">Rhodotorula toruloides</name>
    <name type="common">Yeast</name>
    <name type="synonym">Rhodosporidium toruloides</name>
    <dbReference type="NCBI Taxonomy" id="5286"/>
    <lineage>
        <taxon>Eukaryota</taxon>
        <taxon>Fungi</taxon>
        <taxon>Dikarya</taxon>
        <taxon>Basidiomycota</taxon>
        <taxon>Pucciniomycotina</taxon>
        <taxon>Microbotryomycetes</taxon>
        <taxon>Sporidiobolales</taxon>
        <taxon>Sporidiobolaceae</taxon>
        <taxon>Rhodotorula</taxon>
    </lineage>
</organism>
<name>A0A0K3CNT2_RHOTO</name>
<reference evidence="7 9" key="1">
    <citation type="submission" date="2015-07" db="EMBL/GenBank/DDBJ databases">
        <authorList>
            <person name="Cajimat M.N.B."/>
            <person name="Milazzo M.L."/>
            <person name="Fulhorst C.F."/>
        </authorList>
    </citation>
    <scope>NUCLEOTIDE SEQUENCE [LARGE SCALE GENOMIC DNA]</scope>
    <source>
        <strain evidence="7">Single colony</strain>
    </source>
</reference>
<dbReference type="EMBL" id="LCTV02000009">
    <property type="protein sequence ID" value="PRQ72400.1"/>
    <property type="molecule type" value="Genomic_DNA"/>
</dbReference>
<keyword evidence="9" id="KW-1185">Reference proteome</keyword>
<dbReference type="Gene3D" id="3.50.50.60">
    <property type="entry name" value="FAD/NAD(P)-binding domain"/>
    <property type="match status" value="1"/>
</dbReference>
<evidence type="ECO:0000313" key="8">
    <source>
        <dbReference type="EMBL" id="PRQ72400.1"/>
    </source>
</evidence>
<dbReference type="SUPFAM" id="SSF51905">
    <property type="entry name" value="FAD/NAD(P)-binding domain"/>
    <property type="match status" value="1"/>
</dbReference>
<dbReference type="GO" id="GO:0046872">
    <property type="term" value="F:metal ion binding"/>
    <property type="evidence" value="ECO:0007669"/>
    <property type="project" value="UniProtKB-KW"/>
</dbReference>
<keyword evidence="4" id="KW-0408">Iron</keyword>
<dbReference type="NCBIfam" id="TIGR00292">
    <property type="entry name" value="sulfide-dependent adenosine diphosphate thiazole synthase"/>
    <property type="match status" value="1"/>
</dbReference>
<evidence type="ECO:0000256" key="6">
    <source>
        <dbReference type="SAM" id="MobiDB-lite"/>
    </source>
</evidence>
<dbReference type="GO" id="GO:0009228">
    <property type="term" value="P:thiamine biosynthetic process"/>
    <property type="evidence" value="ECO:0007669"/>
    <property type="project" value="UniProtKB-KW"/>
</dbReference>
<dbReference type="Gene3D" id="6.10.250.2840">
    <property type="match status" value="1"/>
</dbReference>
<dbReference type="GO" id="GO:0016740">
    <property type="term" value="F:transferase activity"/>
    <property type="evidence" value="ECO:0007669"/>
    <property type="project" value="UniProtKB-KW"/>
</dbReference>
<evidence type="ECO:0000313" key="9">
    <source>
        <dbReference type="Proteomes" id="UP000199069"/>
    </source>
</evidence>
<keyword evidence="3" id="KW-0784">Thiamine biosynthesis</keyword>
<sequence length="383" mass="40278">MSNYNGFKSSIASLRVAGAHAPPSKNADDLKAAVASTELPASPPDSDASSDVDSARKVGGDGATWAGLKEEKTESWTVDWDGSFKFAPIKEHIVSRAMSSRYGKDQYETAISDIVIVGAGSAGLSAAYAIAKERPDLKVTIIEAAVAPGGGAWVGGQLQSAMVVRKPGHFFLDELNVPYEDEGDYVVVKHAGIFTASCLAAVLKFPNVKLYNATAVEDLISRPDPLSKVPDARRIAGVVVNYTLVTLAHGLQSCMDPQTITAPVVMSFAGHDGPFGAFSVKRLVSTGLVESLGDMRTLDMRQAEDFIVNNTREVVPGLVTGGMELAELDGSSRMGASFAAMMVSGIKAAKIAIKMYDSYEIEDGEVVGWAGVGKKLAAAKISA</sequence>
<evidence type="ECO:0000256" key="2">
    <source>
        <dbReference type="ARBA" id="ARBA00022723"/>
    </source>
</evidence>
<evidence type="ECO:0000313" key="7">
    <source>
        <dbReference type="EMBL" id="CTR08831.1"/>
    </source>
</evidence>
<keyword evidence="5" id="KW-0520">NAD</keyword>
<reference evidence="8 10" key="2">
    <citation type="journal article" date="2018" name="Elife">
        <title>Functional genomics of lipid metabolism in the oleaginous yeast Rhodosporidium toruloides.</title>
        <authorList>
            <person name="Coradetti S.T."/>
            <person name="Pinel D."/>
            <person name="Geiselman G."/>
            <person name="Ito M."/>
            <person name="Mondo S."/>
            <person name="Reilly M.C."/>
            <person name="Cheng Y.F."/>
            <person name="Bauer S."/>
            <person name="Grigoriev I."/>
            <person name="Gladden J.M."/>
            <person name="Simmons B.A."/>
            <person name="Brem R."/>
            <person name="Arkin A.P."/>
            <person name="Skerker J.M."/>
        </authorList>
    </citation>
    <scope>NUCLEOTIDE SEQUENCE [LARGE SCALE GENOMIC DNA]</scope>
    <source>
        <strain evidence="8 10">NBRC 0880</strain>
    </source>
</reference>
<dbReference type="Pfam" id="PF01946">
    <property type="entry name" value="Thi4"/>
    <property type="match status" value="1"/>
</dbReference>
<feature type="region of interest" description="Disordered" evidence="6">
    <location>
        <begin position="19"/>
        <end position="66"/>
    </location>
</feature>
<dbReference type="Proteomes" id="UP000199069">
    <property type="component" value="Unassembled WGS sequence"/>
</dbReference>
<evidence type="ECO:0000256" key="1">
    <source>
        <dbReference type="ARBA" id="ARBA00022679"/>
    </source>
</evidence>
<dbReference type="OrthoDB" id="410463at2759"/>
<dbReference type="PANTHER" id="PTHR43422">
    <property type="entry name" value="THIAMINE THIAZOLE SYNTHASE"/>
    <property type="match status" value="1"/>
</dbReference>
<dbReference type="InterPro" id="IPR036188">
    <property type="entry name" value="FAD/NAD-bd_sf"/>
</dbReference>
<evidence type="ECO:0000313" key="10">
    <source>
        <dbReference type="Proteomes" id="UP000239560"/>
    </source>
</evidence>
<dbReference type="InterPro" id="IPR002922">
    <property type="entry name" value="Thi4_fam"/>
</dbReference>
<dbReference type="OMA" id="MFPRIVV"/>
<proteinExistence type="predicted"/>
<keyword evidence="1" id="KW-0808">Transferase</keyword>
<gene>
    <name evidence="7" type="primary">FGENESH: predicted gene_9.38</name>
    <name evidence="8" type="ORF">AAT19DRAFT_16324</name>
    <name evidence="7" type="ORF">BN2166_0046920</name>
</gene>
<dbReference type="Proteomes" id="UP000239560">
    <property type="component" value="Unassembled WGS sequence"/>
</dbReference>